<dbReference type="PANTHER" id="PTHR28601:SF1">
    <property type="entry name" value="COILED-COIL DOMAIN-CONTAINING PROTEIN 24"/>
    <property type="match status" value="1"/>
</dbReference>
<dbReference type="PANTHER" id="PTHR28601">
    <property type="entry name" value="COILED-COIL DOMAIN-CONTAINING PROTEIN 24"/>
    <property type="match status" value="1"/>
</dbReference>
<name>A0A6J3FC25_SAPAP</name>
<evidence type="ECO:0000256" key="1">
    <source>
        <dbReference type="SAM" id="MobiDB-lite"/>
    </source>
</evidence>
<dbReference type="CTD" id="149473"/>
<evidence type="ECO:0000313" key="2">
    <source>
        <dbReference type="Proteomes" id="UP000504640"/>
    </source>
</evidence>
<sequence>MLRHSPSLWELVEEHVPLRERPEVKSILGEAAVDLSLELRAEVAMLRALLQEARSSQAPSSRPISDPSSLLAPPPLLKDLVRQELRQLLQGLRHKAIFEGRDQAQAWVKYSPRVLRFALEEPRCDLPEQEVFQMRGGVPSSHRDLSIIKDQLNVSNIDQVARHLRGLLEEECHTLEREIPILQRCLEEEYMRPCHSSEAALEPTLAELREQKKAMEQELWVSVRPSHVSPNRSGPWGPPCRASAPCLASAGLLEFGLPLSSATCLHLLWSAALDLEARQPSTAGDGSFSTAPGKGQFPRPHPAQHPRPQPEGLVTKWAPAYARTCPSAAATSAALAQPASDLVVDELSPGPQGCSSVWPLPYPLRSLVSGADGLASLPIIKAFGLSPPKPPQRPGRQRFHSSLTLVPWGTQTKHSSHSETGIEISLKSMDFKMLVVHDGQGWAVHRYCYRGSEVAWLGLSLHRGRTNGHFRASDTLEGAHAPERGRARGLRPFGT</sequence>
<dbReference type="AlphaFoldDB" id="A0A6J3FC25"/>
<feature type="region of interest" description="Disordered" evidence="1">
    <location>
        <begin position="473"/>
        <end position="495"/>
    </location>
</feature>
<feature type="region of interest" description="Disordered" evidence="1">
    <location>
        <begin position="280"/>
        <end position="312"/>
    </location>
</feature>
<dbReference type="Proteomes" id="UP000504640">
    <property type="component" value="Unplaced"/>
</dbReference>
<dbReference type="GeneID" id="116529436"/>
<dbReference type="Pfam" id="PF15669">
    <property type="entry name" value="CCDC24"/>
    <property type="match status" value="1"/>
</dbReference>
<protein>
    <submittedName>
        <fullName evidence="3">Coiled-coil domain-containing protein 24 isoform X11</fullName>
    </submittedName>
</protein>
<keyword evidence="2" id="KW-1185">Reference proteome</keyword>
<dbReference type="InterPro" id="IPR031367">
    <property type="entry name" value="CCDC24"/>
</dbReference>
<reference evidence="3" key="1">
    <citation type="submission" date="2025-08" db="UniProtKB">
        <authorList>
            <consortium name="RefSeq"/>
        </authorList>
    </citation>
    <scope>IDENTIFICATION</scope>
    <source>
        <tissue evidence="3">Blood</tissue>
    </source>
</reference>
<feature type="compositionally biased region" description="Pro residues" evidence="1">
    <location>
        <begin position="299"/>
        <end position="309"/>
    </location>
</feature>
<feature type="compositionally biased region" description="Polar residues" evidence="1">
    <location>
        <begin position="280"/>
        <end position="290"/>
    </location>
</feature>
<proteinExistence type="predicted"/>
<evidence type="ECO:0000313" key="3">
    <source>
        <dbReference type="RefSeq" id="XP_032103208.1"/>
    </source>
</evidence>
<organism evidence="2 3">
    <name type="scientific">Sapajus apella</name>
    <name type="common">Brown-capped capuchin</name>
    <name type="synonym">Cebus apella</name>
    <dbReference type="NCBI Taxonomy" id="9515"/>
    <lineage>
        <taxon>Eukaryota</taxon>
        <taxon>Metazoa</taxon>
        <taxon>Chordata</taxon>
        <taxon>Craniata</taxon>
        <taxon>Vertebrata</taxon>
        <taxon>Euteleostomi</taxon>
        <taxon>Mammalia</taxon>
        <taxon>Eutheria</taxon>
        <taxon>Euarchontoglires</taxon>
        <taxon>Primates</taxon>
        <taxon>Haplorrhini</taxon>
        <taxon>Platyrrhini</taxon>
        <taxon>Cebidae</taxon>
        <taxon>Cebinae</taxon>
        <taxon>Sapajus</taxon>
    </lineage>
</organism>
<dbReference type="RefSeq" id="XP_032103208.1">
    <property type="nucleotide sequence ID" value="XM_032247317.1"/>
</dbReference>
<accession>A0A6J3FC25</accession>
<gene>
    <name evidence="3" type="primary">CCDC24</name>
</gene>